<protein>
    <submittedName>
        <fullName evidence="1">Uncharacterized protein</fullName>
    </submittedName>
</protein>
<evidence type="ECO:0000313" key="2">
    <source>
        <dbReference type="Proteomes" id="UP000094828"/>
    </source>
</evidence>
<keyword evidence="2" id="KW-1185">Reference proteome</keyword>
<gene>
    <name evidence="1" type="ORF">A6X21_12065</name>
</gene>
<dbReference type="AlphaFoldDB" id="A0A1C3E5B9"/>
<organism evidence="1 2">
    <name type="scientific">Planctopirus hydrillae</name>
    <dbReference type="NCBI Taxonomy" id="1841610"/>
    <lineage>
        <taxon>Bacteria</taxon>
        <taxon>Pseudomonadati</taxon>
        <taxon>Planctomycetota</taxon>
        <taxon>Planctomycetia</taxon>
        <taxon>Planctomycetales</taxon>
        <taxon>Planctomycetaceae</taxon>
        <taxon>Planctopirus</taxon>
    </lineage>
</organism>
<reference evidence="1 2" key="1">
    <citation type="submission" date="2016-05" db="EMBL/GenBank/DDBJ databases">
        <title>Genomic and physiological characterization of Planctopirus sp. isolated from fresh water lake.</title>
        <authorList>
            <person name="Subhash Y."/>
            <person name="Ramana C."/>
        </authorList>
    </citation>
    <scope>NUCLEOTIDE SEQUENCE [LARGE SCALE GENOMIC DNA]</scope>
    <source>
        <strain evidence="1 2">JC280</strain>
    </source>
</reference>
<dbReference type="STRING" id="1841610.A6X21_12065"/>
<name>A0A1C3E5B9_9PLAN</name>
<accession>A0A1C3E5B9</accession>
<dbReference type="EMBL" id="LYDR01000152">
    <property type="protein sequence ID" value="ODA28451.1"/>
    <property type="molecule type" value="Genomic_DNA"/>
</dbReference>
<sequence>MMDYWPPTEGKTMEQTSAPMFVLSTDGELHGVDTEGNRELVRRIYACVQACEGISTDELEMGVIAEMKRLLGQVVPLLQNRSAAAAEREAA</sequence>
<dbReference type="Proteomes" id="UP000094828">
    <property type="component" value="Unassembled WGS sequence"/>
</dbReference>
<proteinExistence type="predicted"/>
<comment type="caution">
    <text evidence="1">The sequence shown here is derived from an EMBL/GenBank/DDBJ whole genome shotgun (WGS) entry which is preliminary data.</text>
</comment>
<evidence type="ECO:0000313" key="1">
    <source>
        <dbReference type="EMBL" id="ODA28451.1"/>
    </source>
</evidence>